<evidence type="ECO:0000313" key="2">
    <source>
        <dbReference type="EMBL" id="KAA6328747.1"/>
    </source>
</evidence>
<comment type="caution">
    <text evidence="2">The sequence shown here is derived from an EMBL/GenBank/DDBJ whole genome shotgun (WGS) entry which is preliminary data.</text>
</comment>
<evidence type="ECO:0000256" key="1">
    <source>
        <dbReference type="SAM" id="MobiDB-lite"/>
    </source>
</evidence>
<sequence length="340" mass="34135">VKVWVTEAKVALLGDYTGNITAVVEDGLLKSITTTGGEILIGRKAEETVTLKMDEAGKLLFREKDGGSTPIGSYGEFQLINTATGGLAGTYKQEADLDLLGGDAQQWTAVGTFAGTFDGNGKAISNLYINKSESWQGLFGYNNGTVKNVHIASGSVTGKDYVGGVVGENHGTITACSNSGTCAASDSHSVGGVVGLNYGPITACSNTGSVSGNGNVGGVVGENFGAITACYSTGPVTGNGNVGGVVGRNYGNSAIITACYNIGVVSGTSSVGGVAGTNSGAITACYYSQGGGGGTLFSSSQWPTAGGSPEWGTGDGSGSGNYWKNLGTPGGTTYPKLWWE</sequence>
<proteinExistence type="predicted"/>
<gene>
    <name evidence="2" type="ORF">EZS27_022383</name>
</gene>
<feature type="non-terminal residue" evidence="2">
    <location>
        <position position="1"/>
    </location>
</feature>
<name>A0A5J4R3N2_9ZZZZ</name>
<organism evidence="2">
    <name type="scientific">termite gut metagenome</name>
    <dbReference type="NCBI Taxonomy" id="433724"/>
    <lineage>
        <taxon>unclassified sequences</taxon>
        <taxon>metagenomes</taxon>
        <taxon>organismal metagenomes</taxon>
    </lineage>
</organism>
<feature type="region of interest" description="Disordered" evidence="1">
    <location>
        <begin position="301"/>
        <end position="324"/>
    </location>
</feature>
<reference evidence="2" key="1">
    <citation type="submission" date="2019-03" db="EMBL/GenBank/DDBJ databases">
        <title>Single cell metagenomics reveals metabolic interactions within the superorganism composed of flagellate Streblomastix strix and complex community of Bacteroidetes bacteria on its surface.</title>
        <authorList>
            <person name="Treitli S.C."/>
            <person name="Kolisko M."/>
            <person name="Husnik F."/>
            <person name="Keeling P."/>
            <person name="Hampl V."/>
        </authorList>
    </citation>
    <scope>NUCLEOTIDE SEQUENCE</scope>
    <source>
        <strain evidence="2">STM</strain>
    </source>
</reference>
<evidence type="ECO:0008006" key="3">
    <source>
        <dbReference type="Google" id="ProtNLM"/>
    </source>
</evidence>
<dbReference type="EMBL" id="SNRY01001763">
    <property type="protein sequence ID" value="KAA6328747.1"/>
    <property type="molecule type" value="Genomic_DNA"/>
</dbReference>
<dbReference type="AlphaFoldDB" id="A0A5J4R3N2"/>
<accession>A0A5J4R3N2</accession>
<dbReference type="Gene3D" id="2.160.20.110">
    <property type="match status" value="1"/>
</dbReference>
<protein>
    <recommendedName>
        <fullName evidence="3">GLUG domain-containing protein</fullName>
    </recommendedName>
</protein>